<accession>A0A843WRY0</accession>
<comment type="caution">
    <text evidence="1">The sequence shown here is derived from an EMBL/GenBank/DDBJ whole genome shotgun (WGS) entry which is preliminary data.</text>
</comment>
<keyword evidence="2" id="KW-1185">Reference proteome</keyword>
<sequence>MKAGVRSSKQSRATCASECRFRKVERNLGVGPEISESGPGPNGSDCRFRIGPCGRFRSPGEEISTFYRSGTKIGVLVHTPRCGISGIGLRISRNWRLLDRLGETIPKSGHISDSDIRVESYDHFFRRRGTHASRWQFGRRTQNFAKLASSRPARRGDSEKL</sequence>
<reference evidence="1" key="1">
    <citation type="submission" date="2017-07" db="EMBL/GenBank/DDBJ databases">
        <title>Taro Niue Genome Assembly and Annotation.</title>
        <authorList>
            <person name="Atibalentja N."/>
            <person name="Keating K."/>
            <person name="Fields C.J."/>
        </authorList>
    </citation>
    <scope>NUCLEOTIDE SEQUENCE</scope>
    <source>
        <strain evidence="1">Niue_2</strain>
        <tissue evidence="1">Leaf</tissue>
    </source>
</reference>
<evidence type="ECO:0000313" key="1">
    <source>
        <dbReference type="EMBL" id="MQM09268.1"/>
    </source>
</evidence>
<dbReference type="AlphaFoldDB" id="A0A843WRY0"/>
<proteinExistence type="predicted"/>
<dbReference type="Proteomes" id="UP000652761">
    <property type="component" value="Unassembled WGS sequence"/>
</dbReference>
<dbReference type="EMBL" id="NMUH01004330">
    <property type="protein sequence ID" value="MQM09268.1"/>
    <property type="molecule type" value="Genomic_DNA"/>
</dbReference>
<name>A0A843WRY0_COLES</name>
<gene>
    <name evidence="1" type="ORF">Taro_042135</name>
</gene>
<protein>
    <submittedName>
        <fullName evidence="1">Uncharacterized protein</fullName>
    </submittedName>
</protein>
<evidence type="ECO:0000313" key="2">
    <source>
        <dbReference type="Proteomes" id="UP000652761"/>
    </source>
</evidence>
<organism evidence="1 2">
    <name type="scientific">Colocasia esculenta</name>
    <name type="common">Wild taro</name>
    <name type="synonym">Arum esculentum</name>
    <dbReference type="NCBI Taxonomy" id="4460"/>
    <lineage>
        <taxon>Eukaryota</taxon>
        <taxon>Viridiplantae</taxon>
        <taxon>Streptophyta</taxon>
        <taxon>Embryophyta</taxon>
        <taxon>Tracheophyta</taxon>
        <taxon>Spermatophyta</taxon>
        <taxon>Magnoliopsida</taxon>
        <taxon>Liliopsida</taxon>
        <taxon>Araceae</taxon>
        <taxon>Aroideae</taxon>
        <taxon>Colocasieae</taxon>
        <taxon>Colocasia</taxon>
    </lineage>
</organism>